<dbReference type="EMBL" id="JANFXK010000007">
    <property type="protein sequence ID" value="MCQ4636688.1"/>
    <property type="molecule type" value="Genomic_DNA"/>
</dbReference>
<protein>
    <submittedName>
        <fullName evidence="1">Uncharacterized protein</fullName>
    </submittedName>
</protein>
<organism evidence="1 2">
    <name type="scientific">Anaerovorax odorimutans</name>
    <dbReference type="NCBI Taxonomy" id="109327"/>
    <lineage>
        <taxon>Bacteria</taxon>
        <taxon>Bacillati</taxon>
        <taxon>Bacillota</taxon>
        <taxon>Clostridia</taxon>
        <taxon>Peptostreptococcales</taxon>
        <taxon>Anaerovoracaceae</taxon>
        <taxon>Anaerovorax</taxon>
    </lineage>
</organism>
<accession>A0ABT1RNB5</accession>
<comment type="caution">
    <text evidence="1">The sequence shown here is derived from an EMBL/GenBank/DDBJ whole genome shotgun (WGS) entry which is preliminary data.</text>
</comment>
<dbReference type="RefSeq" id="WP_256131882.1">
    <property type="nucleotide sequence ID" value="NZ_JANFXK010000007.1"/>
</dbReference>
<sequence length="168" mass="19248">MKKPDMKVSKVATTLEDVRSMTRNQMVANAREILSKLTRKDKQGRVVVHNDDIEKDIVIGKRGIEHGLDRNYEYTAIVFMHLDSYLKHAIKINEAVADGKRNFDSDILLGYGENQAGEKISAYFVVSRLLTGQDELIEFGSLYSVRAKNSRRFCTRQPGGSIPYFYYY</sequence>
<keyword evidence="2" id="KW-1185">Reference proteome</keyword>
<proteinExistence type="predicted"/>
<reference evidence="1 2" key="1">
    <citation type="submission" date="2022-06" db="EMBL/GenBank/DDBJ databases">
        <title>Isolation of gut microbiota from human fecal samples.</title>
        <authorList>
            <person name="Pamer E.G."/>
            <person name="Barat B."/>
            <person name="Waligurski E."/>
            <person name="Medina S."/>
            <person name="Paddock L."/>
            <person name="Mostad J."/>
        </authorList>
    </citation>
    <scope>NUCLEOTIDE SEQUENCE [LARGE SCALE GENOMIC DNA]</scope>
    <source>
        <strain evidence="1 2">SL.3.17</strain>
    </source>
</reference>
<name>A0ABT1RNB5_9FIRM</name>
<dbReference type="Proteomes" id="UP001524502">
    <property type="component" value="Unassembled WGS sequence"/>
</dbReference>
<evidence type="ECO:0000313" key="2">
    <source>
        <dbReference type="Proteomes" id="UP001524502"/>
    </source>
</evidence>
<gene>
    <name evidence="1" type="ORF">NE619_08095</name>
</gene>
<evidence type="ECO:0000313" key="1">
    <source>
        <dbReference type="EMBL" id="MCQ4636688.1"/>
    </source>
</evidence>